<evidence type="ECO:0000313" key="4">
    <source>
        <dbReference type="EMBL" id="KAF4619059.1"/>
    </source>
</evidence>
<keyword evidence="1" id="KW-0175">Coiled coil</keyword>
<dbReference type="InterPro" id="IPR036869">
    <property type="entry name" value="J_dom_sf"/>
</dbReference>
<evidence type="ECO:0000256" key="1">
    <source>
        <dbReference type="SAM" id="Coils"/>
    </source>
</evidence>
<dbReference type="Pfam" id="PF00226">
    <property type="entry name" value="DnaJ"/>
    <property type="match status" value="1"/>
</dbReference>
<feature type="coiled-coil region" evidence="1">
    <location>
        <begin position="162"/>
        <end position="200"/>
    </location>
</feature>
<dbReference type="EMBL" id="JAAMPI010002053">
    <property type="protein sequence ID" value="KAF4619059.1"/>
    <property type="molecule type" value="Genomic_DNA"/>
</dbReference>
<feature type="compositionally biased region" description="Basic residues" evidence="2">
    <location>
        <begin position="363"/>
        <end position="377"/>
    </location>
</feature>
<gene>
    <name evidence="4" type="ORF">G7Y89_g14788</name>
</gene>
<sequence length="392" mass="44790">MSGEVGLNSNKGPGEESDKKSDKERGRNSDNPSKKNSKGSEYERSQKSGKEIGTPREGDQSDDITEQEGTLLGKTTKRNTINRKQTREEESEEDESLVEHTKATRYTKDLEENYSEIEVKKAYKKLLLLTYPDKNKYKDAEKAFKMISIAYQVLGNSLERASSLIESKIESANKEIIELNKQYNREAKEYNRKGKGLKRKRYVKEDEFFIRPSSKKKGKGKEREGPSSSKRENKESDAEMTDIVNRRLNRECIRQVFGKTDTDNEIVDFYEDIGETLPWLIKPKILFKSKKKLLTSGSEVKRWLKLRRHAESDDESDSDSDSDSSSIFVLAKKKGKRHVRDGESSDDDNSSGDESGDGYKQSRMLRTKRNSKTKKTKPIGSDNQGDIFASII</sequence>
<dbReference type="Proteomes" id="UP000566819">
    <property type="component" value="Unassembled WGS sequence"/>
</dbReference>
<feature type="compositionally biased region" description="Basic and acidic residues" evidence="2">
    <location>
        <begin position="221"/>
        <end position="237"/>
    </location>
</feature>
<feature type="compositionally biased region" description="Acidic residues" evidence="2">
    <location>
        <begin position="344"/>
        <end position="356"/>
    </location>
</feature>
<name>A0A8H4QYB0_9HELO</name>
<proteinExistence type="predicted"/>
<evidence type="ECO:0000259" key="3">
    <source>
        <dbReference type="PROSITE" id="PS50076"/>
    </source>
</evidence>
<dbReference type="PRINTS" id="PR00625">
    <property type="entry name" value="JDOMAIN"/>
</dbReference>
<dbReference type="SUPFAM" id="SSF46565">
    <property type="entry name" value="Chaperone J-domain"/>
    <property type="match status" value="1"/>
</dbReference>
<dbReference type="InterPro" id="IPR001623">
    <property type="entry name" value="DnaJ_domain"/>
</dbReference>
<dbReference type="AlphaFoldDB" id="A0A8H4QYB0"/>
<organism evidence="4 5">
    <name type="scientific">Cudoniella acicularis</name>
    <dbReference type="NCBI Taxonomy" id="354080"/>
    <lineage>
        <taxon>Eukaryota</taxon>
        <taxon>Fungi</taxon>
        <taxon>Dikarya</taxon>
        <taxon>Ascomycota</taxon>
        <taxon>Pezizomycotina</taxon>
        <taxon>Leotiomycetes</taxon>
        <taxon>Helotiales</taxon>
        <taxon>Tricladiaceae</taxon>
        <taxon>Cudoniella</taxon>
    </lineage>
</organism>
<dbReference type="PROSITE" id="PS50076">
    <property type="entry name" value="DNAJ_2"/>
    <property type="match status" value="1"/>
</dbReference>
<protein>
    <recommendedName>
        <fullName evidence="3">J domain-containing protein</fullName>
    </recommendedName>
</protein>
<dbReference type="Gene3D" id="1.10.287.110">
    <property type="entry name" value="DnaJ domain"/>
    <property type="match status" value="1"/>
</dbReference>
<feature type="domain" description="J" evidence="3">
    <location>
        <begin position="99"/>
        <end position="187"/>
    </location>
</feature>
<feature type="region of interest" description="Disordered" evidence="2">
    <location>
        <begin position="1"/>
        <end position="104"/>
    </location>
</feature>
<keyword evidence="5" id="KW-1185">Reference proteome</keyword>
<evidence type="ECO:0000256" key="2">
    <source>
        <dbReference type="SAM" id="MobiDB-lite"/>
    </source>
</evidence>
<evidence type="ECO:0000313" key="5">
    <source>
        <dbReference type="Proteomes" id="UP000566819"/>
    </source>
</evidence>
<feature type="region of interest" description="Disordered" evidence="2">
    <location>
        <begin position="332"/>
        <end position="392"/>
    </location>
</feature>
<dbReference type="SMART" id="SM00271">
    <property type="entry name" value="DnaJ"/>
    <property type="match status" value="1"/>
</dbReference>
<reference evidence="4 5" key="1">
    <citation type="submission" date="2020-03" db="EMBL/GenBank/DDBJ databases">
        <title>Draft Genome Sequence of Cudoniella acicularis.</title>
        <authorList>
            <person name="Buettner E."/>
            <person name="Kellner H."/>
        </authorList>
    </citation>
    <scope>NUCLEOTIDE SEQUENCE [LARGE SCALE GENOMIC DNA]</scope>
    <source>
        <strain evidence="4 5">DSM 108380</strain>
    </source>
</reference>
<feature type="region of interest" description="Disordered" evidence="2">
    <location>
        <begin position="214"/>
        <end position="241"/>
    </location>
</feature>
<accession>A0A8H4QYB0</accession>
<feature type="compositionally biased region" description="Basic and acidic residues" evidence="2">
    <location>
        <begin position="13"/>
        <end position="28"/>
    </location>
</feature>
<comment type="caution">
    <text evidence="4">The sequence shown here is derived from an EMBL/GenBank/DDBJ whole genome shotgun (WGS) entry which is preliminary data.</text>
</comment>
<feature type="compositionally biased region" description="Basic and acidic residues" evidence="2">
    <location>
        <begin position="38"/>
        <end position="59"/>
    </location>
</feature>